<dbReference type="Pfam" id="PF13733">
    <property type="entry name" value="Glyco_transf_7N"/>
    <property type="match status" value="1"/>
</dbReference>
<keyword evidence="9 16" id="KW-0735">Signal-anchor</keyword>
<keyword evidence="10 16" id="KW-1133">Transmembrane helix</keyword>
<evidence type="ECO:0000256" key="9">
    <source>
        <dbReference type="ARBA" id="ARBA00022968"/>
    </source>
</evidence>
<dbReference type="UniPathway" id="UPA00378"/>
<evidence type="ECO:0000256" key="7">
    <source>
        <dbReference type="ARBA" id="ARBA00022692"/>
    </source>
</evidence>
<dbReference type="PANTHER" id="PTHR19300">
    <property type="entry name" value="BETA-1,4-GALACTOSYLTRANSFERASE"/>
    <property type="match status" value="1"/>
</dbReference>
<dbReference type="GO" id="GO:0030166">
    <property type="term" value="P:proteoglycan biosynthetic process"/>
    <property type="evidence" value="ECO:0007669"/>
    <property type="project" value="TreeGrafter"/>
</dbReference>
<comment type="catalytic activity">
    <reaction evidence="15">
        <text>3-O-(beta-D-xylosyl)-L-seryl-[protein] + UDP-alpha-D-galactose = 3-O-(beta-D-galactosyl-(1-&gt;4)-beta-D-xylosyl)-L-seryl-[protein] + UDP + H(+)</text>
        <dbReference type="Rhea" id="RHEA:15297"/>
        <dbReference type="Rhea" id="RHEA-COMP:12567"/>
        <dbReference type="Rhea" id="RHEA-COMP:12570"/>
        <dbReference type="ChEBI" id="CHEBI:15378"/>
        <dbReference type="ChEBI" id="CHEBI:58223"/>
        <dbReference type="ChEBI" id="CHEBI:66914"/>
        <dbReference type="ChEBI" id="CHEBI:132085"/>
        <dbReference type="ChEBI" id="CHEBI:132088"/>
        <dbReference type="EC" id="2.4.1.133"/>
    </reaction>
</comment>
<evidence type="ECO:0000256" key="5">
    <source>
        <dbReference type="ARBA" id="ARBA00022676"/>
    </source>
</evidence>
<dbReference type="InterPro" id="IPR029044">
    <property type="entry name" value="Nucleotide-diphossugar_trans"/>
</dbReference>
<dbReference type="GO" id="GO:0000139">
    <property type="term" value="C:Golgi membrane"/>
    <property type="evidence" value="ECO:0007669"/>
    <property type="project" value="UniProtKB-SubCell"/>
</dbReference>
<organism evidence="19">
    <name type="scientific">Homalodisca liturata</name>
    <dbReference type="NCBI Taxonomy" id="320908"/>
    <lineage>
        <taxon>Eukaryota</taxon>
        <taxon>Metazoa</taxon>
        <taxon>Ecdysozoa</taxon>
        <taxon>Arthropoda</taxon>
        <taxon>Hexapoda</taxon>
        <taxon>Insecta</taxon>
        <taxon>Pterygota</taxon>
        <taxon>Neoptera</taxon>
        <taxon>Paraneoptera</taxon>
        <taxon>Hemiptera</taxon>
        <taxon>Auchenorrhyncha</taxon>
        <taxon>Membracoidea</taxon>
        <taxon>Cicadellidae</taxon>
        <taxon>Cicadellinae</taxon>
        <taxon>Proconiini</taxon>
        <taxon>Homalodisca</taxon>
    </lineage>
</organism>
<evidence type="ECO:0000256" key="8">
    <source>
        <dbReference type="ARBA" id="ARBA00022723"/>
    </source>
</evidence>
<comment type="function">
    <text evidence="16">Catalyzes the transfer of galactose onto proteins or lipids.</text>
</comment>
<dbReference type="GO" id="GO:0046525">
    <property type="term" value="F:xylosylprotein 4-beta-galactosyltransferase activity"/>
    <property type="evidence" value="ECO:0007669"/>
    <property type="project" value="UniProtKB-EC"/>
</dbReference>
<proteinExistence type="inferred from homology"/>
<dbReference type="EC" id="2.4.1.-" evidence="16"/>
<keyword evidence="12 16" id="KW-0472">Membrane</keyword>
<evidence type="ECO:0000256" key="10">
    <source>
        <dbReference type="ARBA" id="ARBA00022989"/>
    </source>
</evidence>
<dbReference type="PRINTS" id="PR02050">
    <property type="entry name" value="B14GALTRFASE"/>
</dbReference>
<evidence type="ECO:0000259" key="17">
    <source>
        <dbReference type="Pfam" id="PF02709"/>
    </source>
</evidence>
<keyword evidence="13 16" id="KW-0325">Glycoprotein</keyword>
<name>A0A1B6JX31_9HEMI</name>
<dbReference type="AlphaFoldDB" id="A0A1B6JX31"/>
<comment type="pathway">
    <text evidence="3 16">Protein modification; protein glycosylation.</text>
</comment>
<dbReference type="GO" id="GO:0005975">
    <property type="term" value="P:carbohydrate metabolic process"/>
    <property type="evidence" value="ECO:0007669"/>
    <property type="project" value="InterPro"/>
</dbReference>
<dbReference type="CDD" id="cd00899">
    <property type="entry name" value="b4GalT"/>
    <property type="match status" value="1"/>
</dbReference>
<dbReference type="GO" id="GO:0046872">
    <property type="term" value="F:metal ion binding"/>
    <property type="evidence" value="ECO:0007669"/>
    <property type="project" value="UniProtKB-UniRule"/>
</dbReference>
<keyword evidence="5 16" id="KW-0328">Glycosyltransferase</keyword>
<dbReference type="SUPFAM" id="SSF53448">
    <property type="entry name" value="Nucleotide-diphospho-sugar transferases"/>
    <property type="match status" value="1"/>
</dbReference>
<feature type="domain" description="Galactosyltransferase N-terminal" evidence="18">
    <location>
        <begin position="56"/>
        <end position="142"/>
    </location>
</feature>
<dbReference type="FunFam" id="3.90.550.10:FF:000062">
    <property type="entry name" value="beta-1,4-galactosyltransferase 7 isoform X1"/>
    <property type="match status" value="1"/>
</dbReference>
<evidence type="ECO:0000256" key="6">
    <source>
        <dbReference type="ARBA" id="ARBA00022679"/>
    </source>
</evidence>
<feature type="transmembrane region" description="Helical" evidence="16">
    <location>
        <begin position="17"/>
        <end position="37"/>
    </location>
</feature>
<keyword evidence="14 16" id="KW-0464">Manganese</keyword>
<dbReference type="InterPro" id="IPR027995">
    <property type="entry name" value="Galactosyl_T_N"/>
</dbReference>
<evidence type="ECO:0000313" key="19">
    <source>
        <dbReference type="EMBL" id="JAT03769.1"/>
    </source>
</evidence>
<keyword evidence="11" id="KW-0333">Golgi apparatus</keyword>
<comment type="subcellular location">
    <subcellularLocation>
        <location evidence="2">Golgi apparatus membrane</location>
        <topology evidence="2">Single-pass type II membrane protein</topology>
    </subcellularLocation>
    <subcellularLocation>
        <location evidence="16">Membrane</location>
        <topology evidence="16">Single-pass type II membrane protein</topology>
    </subcellularLocation>
</comment>
<evidence type="ECO:0000256" key="13">
    <source>
        <dbReference type="ARBA" id="ARBA00023180"/>
    </source>
</evidence>
<evidence type="ECO:0000256" key="4">
    <source>
        <dbReference type="ARBA" id="ARBA00005735"/>
    </source>
</evidence>
<feature type="domain" description="Galactosyltransferase C-terminal" evidence="17">
    <location>
        <begin position="150"/>
        <end position="225"/>
    </location>
</feature>
<keyword evidence="8 16" id="KW-0479">Metal-binding</keyword>
<evidence type="ECO:0000256" key="1">
    <source>
        <dbReference type="ARBA" id="ARBA00001936"/>
    </source>
</evidence>
<evidence type="ECO:0000256" key="2">
    <source>
        <dbReference type="ARBA" id="ARBA00004323"/>
    </source>
</evidence>
<evidence type="ECO:0000256" key="3">
    <source>
        <dbReference type="ARBA" id="ARBA00004922"/>
    </source>
</evidence>
<evidence type="ECO:0000256" key="16">
    <source>
        <dbReference type="RuleBase" id="RU368121"/>
    </source>
</evidence>
<dbReference type="PANTHER" id="PTHR19300:SF30">
    <property type="entry name" value="BETA-1,4-GALACTOSYLTRANSFERASE 7"/>
    <property type="match status" value="1"/>
</dbReference>
<evidence type="ECO:0000256" key="15">
    <source>
        <dbReference type="ARBA" id="ARBA00051458"/>
    </source>
</evidence>
<accession>A0A1B6JX31</accession>
<protein>
    <recommendedName>
        <fullName evidence="16">Beta-1,4-N-acetylgalactosaminyltransferase</fullName>
        <ecNumber evidence="16">2.4.1.-</ecNumber>
    </recommendedName>
    <alternativeName>
        <fullName evidence="16">Beta-4-GalNAcT</fullName>
    </alternativeName>
</protein>
<comment type="cofactor">
    <cofactor evidence="1 16">
        <name>Mn(2+)</name>
        <dbReference type="ChEBI" id="CHEBI:29035"/>
    </cofactor>
</comment>
<evidence type="ECO:0000256" key="14">
    <source>
        <dbReference type="ARBA" id="ARBA00023211"/>
    </source>
</evidence>
<reference evidence="19" key="1">
    <citation type="submission" date="2015-11" db="EMBL/GenBank/DDBJ databases">
        <title>De novo transcriptome assembly of four potential Pierce s Disease insect vectors from Arizona vineyards.</title>
        <authorList>
            <person name="Tassone E.E."/>
        </authorList>
    </citation>
    <scope>NUCLEOTIDE SEQUENCE</scope>
</reference>
<dbReference type="EMBL" id="GECU01003938">
    <property type="protein sequence ID" value="JAT03769.1"/>
    <property type="molecule type" value="Transcribed_RNA"/>
</dbReference>
<keyword evidence="6 16" id="KW-0808">Transferase</keyword>
<gene>
    <name evidence="19" type="ORF">g.28337</name>
</gene>
<sequence length="317" mass="36424">MLVSGFYRTSGMYKVKLILFCITITFLIGCFLAISSLPSEECTCKREALSYTQTEDSRHKLGIVVPFRERFEELLEFAPHIHDFLNKQSINHKIYIINQVDQYRFNRASLINVGFNIAVSEGCDYIAMHDVDLLPLNSGLSYSYPSVGLFHVASPELHPRYHYPTFVGGILLVKREDFEAVNGMSNKYWGWGLEDDEFYVRLKEAGINVSRPLNITTGIENTFRHMHDRVVRKRDMAKCFNQREVTRRRDRQTGLRDVAYSVQGRRTVVVDHAPVTVVNVALRCNRTITPWCLCSEEKKASTSNLAKTKTSKKEPAR</sequence>
<evidence type="ECO:0000259" key="18">
    <source>
        <dbReference type="Pfam" id="PF13733"/>
    </source>
</evidence>
<evidence type="ECO:0000256" key="12">
    <source>
        <dbReference type="ARBA" id="ARBA00023136"/>
    </source>
</evidence>
<dbReference type="Pfam" id="PF02709">
    <property type="entry name" value="Glyco_transf_7C"/>
    <property type="match status" value="1"/>
</dbReference>
<comment type="similarity">
    <text evidence="4 16">Belongs to the glycosyltransferase 7 family.</text>
</comment>
<keyword evidence="7 16" id="KW-0812">Transmembrane</keyword>
<dbReference type="Gene3D" id="3.90.550.10">
    <property type="entry name" value="Spore Coat Polysaccharide Biosynthesis Protein SpsA, Chain A"/>
    <property type="match status" value="1"/>
</dbReference>
<evidence type="ECO:0000256" key="11">
    <source>
        <dbReference type="ARBA" id="ARBA00023034"/>
    </source>
</evidence>
<dbReference type="InterPro" id="IPR003859">
    <property type="entry name" value="Galactosyl_T"/>
</dbReference>
<dbReference type="InterPro" id="IPR027791">
    <property type="entry name" value="Galactosyl_T_C"/>
</dbReference>